<feature type="compositionally biased region" description="Low complexity" evidence="10">
    <location>
        <begin position="87"/>
        <end position="106"/>
    </location>
</feature>
<keyword evidence="8" id="KW-0653">Protein transport</keyword>
<sequence>MTIPVDTTNNGVSTMEVQRTPAYTILRIKRKRDEEVPDVLVAEPSTKKGSKRRKSALDVFQYAETVDASMWKDVERQQELKDRISALSNGSAPPASSSPQKSSIPPEATPMTRNVSSTTNGPARQYRVVVQDEKPKGKRDRFAQTPPKVLSSKDLSLSSSSGFRVYDAVLESDEPKGGETGIDDPEMEKFQSLLKDYLTVSESNNSLPPSRPLSTPSSSLASIPMSASSTSISDEYVYDVFYHRPTTLSQWTESGNMGTLVGLPSMLFDDDYEIDSESEEEDEADEDSNAEDFYANDYPDEEQSSEEEHYGSDGSDSEEEDFFTDERFVADE</sequence>
<evidence type="ECO:0000256" key="3">
    <source>
        <dbReference type="ARBA" id="ARBA00004496"/>
    </source>
</evidence>
<organism evidence="12 13">
    <name type="scientific">Schizopora paradoxa</name>
    <dbReference type="NCBI Taxonomy" id="27342"/>
    <lineage>
        <taxon>Eukaryota</taxon>
        <taxon>Fungi</taxon>
        <taxon>Dikarya</taxon>
        <taxon>Basidiomycota</taxon>
        <taxon>Agaricomycotina</taxon>
        <taxon>Agaricomycetes</taxon>
        <taxon>Hymenochaetales</taxon>
        <taxon>Schizoporaceae</taxon>
        <taxon>Schizopora</taxon>
    </lineage>
</organism>
<evidence type="ECO:0000256" key="10">
    <source>
        <dbReference type="SAM" id="MobiDB-lite"/>
    </source>
</evidence>
<dbReference type="FunCoup" id="A0A0H2RL84">
    <property type="interactions" value="175"/>
</dbReference>
<dbReference type="Proteomes" id="UP000053477">
    <property type="component" value="Unassembled WGS sequence"/>
</dbReference>
<comment type="function">
    <text evidence="1">Directs RNA polymerase II nuclear import.</text>
</comment>
<comment type="subcellular location">
    <subcellularLocation>
        <location evidence="3">Cytoplasm</location>
    </subcellularLocation>
    <subcellularLocation>
        <location evidence="2">Nucleus</location>
    </subcellularLocation>
</comment>
<evidence type="ECO:0000256" key="4">
    <source>
        <dbReference type="ARBA" id="ARBA00010218"/>
    </source>
</evidence>
<reference evidence="12 13" key="1">
    <citation type="submission" date="2015-04" db="EMBL/GenBank/DDBJ databases">
        <title>Complete genome sequence of Schizopora paradoxa KUC8140, a cosmopolitan wood degrader in East Asia.</title>
        <authorList>
            <consortium name="DOE Joint Genome Institute"/>
            <person name="Min B."/>
            <person name="Park H."/>
            <person name="Jang Y."/>
            <person name="Kim J.-J."/>
            <person name="Kim K.H."/>
            <person name="Pangilinan J."/>
            <person name="Lipzen A."/>
            <person name="Riley R."/>
            <person name="Grigoriev I.V."/>
            <person name="Spatafora J.W."/>
            <person name="Choi I.-G."/>
        </authorList>
    </citation>
    <scope>NUCLEOTIDE SEQUENCE [LARGE SCALE GENOMIC DNA]</scope>
    <source>
        <strain evidence="12 13">KUC8140</strain>
    </source>
</reference>
<dbReference type="GO" id="GO:0005737">
    <property type="term" value="C:cytoplasm"/>
    <property type="evidence" value="ECO:0007669"/>
    <property type="project" value="UniProtKB-SubCell"/>
</dbReference>
<keyword evidence="13" id="KW-1185">Reference proteome</keyword>
<gene>
    <name evidence="12" type="ORF">SCHPADRAFT_933553</name>
</gene>
<feature type="region of interest" description="Disordered" evidence="10">
    <location>
        <begin position="269"/>
        <end position="332"/>
    </location>
</feature>
<name>A0A0H2RL84_9AGAM</name>
<keyword evidence="9" id="KW-0539">Nucleus</keyword>
<dbReference type="InterPro" id="IPR013883">
    <property type="entry name" value="TF_Iwr1_dom"/>
</dbReference>
<protein>
    <recommendedName>
        <fullName evidence="5">Probable RNA polymerase II nuclear localization protein SLC7A6OS</fullName>
    </recommendedName>
</protein>
<evidence type="ECO:0000313" key="13">
    <source>
        <dbReference type="Proteomes" id="UP000053477"/>
    </source>
</evidence>
<dbReference type="PANTHER" id="PTHR31196:SF2">
    <property type="entry name" value="RNA POLYMERASE II NUCLEAR LOCALIZATION PROTEIN SLC7A6OS-RELATED"/>
    <property type="match status" value="1"/>
</dbReference>
<evidence type="ECO:0000256" key="7">
    <source>
        <dbReference type="ARBA" id="ARBA00022490"/>
    </source>
</evidence>
<feature type="region of interest" description="Disordered" evidence="10">
    <location>
        <begin position="87"/>
        <end position="155"/>
    </location>
</feature>
<dbReference type="InterPro" id="IPR040218">
    <property type="entry name" value="SLC7A6OS"/>
</dbReference>
<accession>A0A0H2RL84</accession>
<dbReference type="PANTHER" id="PTHR31196">
    <property type="entry name" value="RNA POLYMERASE II NUCLEAR LOCALIZATION PROTEIN SLC7A6OS-RELATED"/>
    <property type="match status" value="1"/>
</dbReference>
<evidence type="ECO:0000256" key="8">
    <source>
        <dbReference type="ARBA" id="ARBA00022927"/>
    </source>
</evidence>
<feature type="domain" description="Transcription factor Iwr1" evidence="11">
    <location>
        <begin position="234"/>
        <end position="302"/>
    </location>
</feature>
<evidence type="ECO:0000256" key="2">
    <source>
        <dbReference type="ARBA" id="ARBA00004123"/>
    </source>
</evidence>
<comment type="similarity">
    <text evidence="4">Belongs to the IWR1/SLC7A6OS family.</text>
</comment>
<dbReference type="GO" id="GO:0005634">
    <property type="term" value="C:nucleus"/>
    <property type="evidence" value="ECO:0007669"/>
    <property type="project" value="UniProtKB-SubCell"/>
</dbReference>
<keyword evidence="6" id="KW-0813">Transport</keyword>
<evidence type="ECO:0000313" key="12">
    <source>
        <dbReference type="EMBL" id="KLO05581.1"/>
    </source>
</evidence>
<dbReference type="GO" id="GO:0032502">
    <property type="term" value="P:developmental process"/>
    <property type="evidence" value="ECO:0007669"/>
    <property type="project" value="TreeGrafter"/>
</dbReference>
<keyword evidence="7" id="KW-0963">Cytoplasm</keyword>
<dbReference type="OrthoDB" id="6255506at2759"/>
<dbReference type="STRING" id="27342.A0A0H2RL84"/>
<dbReference type="GO" id="GO:0015031">
    <property type="term" value="P:protein transport"/>
    <property type="evidence" value="ECO:0007669"/>
    <property type="project" value="UniProtKB-KW"/>
</dbReference>
<evidence type="ECO:0000256" key="5">
    <source>
        <dbReference type="ARBA" id="ARBA00017036"/>
    </source>
</evidence>
<dbReference type="AlphaFoldDB" id="A0A0H2RL84"/>
<dbReference type="InParanoid" id="A0A0H2RL84"/>
<evidence type="ECO:0000256" key="1">
    <source>
        <dbReference type="ARBA" id="ARBA00003202"/>
    </source>
</evidence>
<feature type="region of interest" description="Disordered" evidence="10">
    <location>
        <begin position="201"/>
        <end position="225"/>
    </location>
</feature>
<dbReference type="EMBL" id="KQ086289">
    <property type="protein sequence ID" value="KLO05581.1"/>
    <property type="molecule type" value="Genomic_DNA"/>
</dbReference>
<evidence type="ECO:0000259" key="11">
    <source>
        <dbReference type="Pfam" id="PF08574"/>
    </source>
</evidence>
<evidence type="ECO:0000256" key="6">
    <source>
        <dbReference type="ARBA" id="ARBA00022448"/>
    </source>
</evidence>
<evidence type="ECO:0000256" key="9">
    <source>
        <dbReference type="ARBA" id="ARBA00023242"/>
    </source>
</evidence>
<dbReference type="Pfam" id="PF08574">
    <property type="entry name" value="Iwr1"/>
    <property type="match status" value="1"/>
</dbReference>
<feature type="compositionally biased region" description="Polar residues" evidence="10">
    <location>
        <begin position="111"/>
        <end position="122"/>
    </location>
</feature>
<proteinExistence type="inferred from homology"/>
<feature type="compositionally biased region" description="Acidic residues" evidence="10">
    <location>
        <begin position="269"/>
        <end position="290"/>
    </location>
</feature>